<dbReference type="PANTHER" id="PTHR10949:SF0">
    <property type="entry name" value="LIPOYL SYNTHASE, MITOCHONDRIAL"/>
    <property type="match status" value="1"/>
</dbReference>
<accession>X1AI15</accession>
<keyword evidence="3" id="KW-0949">S-adenosyl-L-methionine</keyword>
<dbReference type="NCBIfam" id="NF009544">
    <property type="entry name" value="PRK12928.1"/>
    <property type="match status" value="1"/>
</dbReference>
<feature type="domain" description="Radical SAM core" evidence="7">
    <location>
        <begin position="1"/>
        <end position="149"/>
    </location>
</feature>
<evidence type="ECO:0000256" key="3">
    <source>
        <dbReference type="ARBA" id="ARBA00022691"/>
    </source>
</evidence>
<reference evidence="8" key="1">
    <citation type="journal article" date="2014" name="Front. Microbiol.">
        <title>High frequency of phylogenetically diverse reductive dehalogenase-homologous genes in deep subseafloor sedimentary metagenomes.</title>
        <authorList>
            <person name="Kawai M."/>
            <person name="Futagami T."/>
            <person name="Toyoda A."/>
            <person name="Takaki Y."/>
            <person name="Nishi S."/>
            <person name="Hori S."/>
            <person name="Arai W."/>
            <person name="Tsubouchi T."/>
            <person name="Morono Y."/>
            <person name="Uchiyama I."/>
            <person name="Ito T."/>
            <person name="Fujiyama A."/>
            <person name="Inagaki F."/>
            <person name="Takami H."/>
        </authorList>
    </citation>
    <scope>NUCLEOTIDE SEQUENCE</scope>
    <source>
        <strain evidence="8">Expedition CK06-06</strain>
    </source>
</reference>
<dbReference type="GO" id="GO:0051539">
    <property type="term" value="F:4 iron, 4 sulfur cluster binding"/>
    <property type="evidence" value="ECO:0007669"/>
    <property type="project" value="UniProtKB-KW"/>
</dbReference>
<evidence type="ECO:0000313" key="8">
    <source>
        <dbReference type="EMBL" id="GAG82270.1"/>
    </source>
</evidence>
<dbReference type="Gene3D" id="3.20.20.70">
    <property type="entry name" value="Aldolase class I"/>
    <property type="match status" value="1"/>
</dbReference>
<dbReference type="InterPro" id="IPR007197">
    <property type="entry name" value="rSAM"/>
</dbReference>
<evidence type="ECO:0000256" key="4">
    <source>
        <dbReference type="ARBA" id="ARBA00022723"/>
    </source>
</evidence>
<evidence type="ECO:0000256" key="6">
    <source>
        <dbReference type="ARBA" id="ARBA00023014"/>
    </source>
</evidence>
<dbReference type="PANTHER" id="PTHR10949">
    <property type="entry name" value="LIPOYL SYNTHASE"/>
    <property type="match status" value="1"/>
</dbReference>
<keyword evidence="5" id="KW-0408">Iron</keyword>
<dbReference type="GO" id="GO:0016992">
    <property type="term" value="F:lipoate synthase activity"/>
    <property type="evidence" value="ECO:0007669"/>
    <property type="project" value="InterPro"/>
</dbReference>
<evidence type="ECO:0000259" key="7">
    <source>
        <dbReference type="PROSITE" id="PS51918"/>
    </source>
</evidence>
<dbReference type="SUPFAM" id="SSF102114">
    <property type="entry name" value="Radical SAM enzymes"/>
    <property type="match status" value="1"/>
</dbReference>
<evidence type="ECO:0000256" key="5">
    <source>
        <dbReference type="ARBA" id="ARBA00023004"/>
    </source>
</evidence>
<dbReference type="EMBL" id="BART01013882">
    <property type="protein sequence ID" value="GAG82270.1"/>
    <property type="molecule type" value="Genomic_DNA"/>
</dbReference>
<dbReference type="InterPro" id="IPR013785">
    <property type="entry name" value="Aldolase_TIM"/>
</dbReference>
<organism evidence="8">
    <name type="scientific">marine sediment metagenome</name>
    <dbReference type="NCBI Taxonomy" id="412755"/>
    <lineage>
        <taxon>unclassified sequences</taxon>
        <taxon>metagenomes</taxon>
        <taxon>ecological metagenomes</taxon>
    </lineage>
</organism>
<dbReference type="InterPro" id="IPR003698">
    <property type="entry name" value="Lipoyl_synth"/>
</dbReference>
<dbReference type="NCBIfam" id="NF004019">
    <property type="entry name" value="PRK05481.1"/>
    <property type="match status" value="1"/>
</dbReference>
<name>X1AI15_9ZZZZ</name>
<evidence type="ECO:0000256" key="1">
    <source>
        <dbReference type="ARBA" id="ARBA00001966"/>
    </source>
</evidence>
<dbReference type="AlphaFoldDB" id="X1AI15"/>
<proteinExistence type="predicted"/>
<keyword evidence="4" id="KW-0479">Metal-binding</keyword>
<feature type="non-terminal residue" evidence="8">
    <location>
        <position position="1"/>
    </location>
</feature>
<dbReference type="GO" id="GO:0046872">
    <property type="term" value="F:metal ion binding"/>
    <property type="evidence" value="ECO:0007669"/>
    <property type="project" value="UniProtKB-KW"/>
</dbReference>
<dbReference type="PROSITE" id="PS51918">
    <property type="entry name" value="RADICAL_SAM"/>
    <property type="match status" value="1"/>
</dbReference>
<keyword evidence="2" id="KW-0004">4Fe-4S</keyword>
<keyword evidence="6" id="KW-0411">Iron-sulfur</keyword>
<dbReference type="InterPro" id="IPR058240">
    <property type="entry name" value="rSAM_sf"/>
</dbReference>
<sequence>HFVKTIRAVRAVNRGVTVEMLIPDFDGNISSVDEIIKEYPEVINHNIETVKELYNEVRPKADYSRSLKLLLRVNQKSDRIIAKSGMMVGLGETEEQVYKTMDDLLNAGVQILTIGQYLRPTNKHHEIKRFVTPEEFDRYREVGLEKGFTGVTSGPFVRSSYKAKEIYQEARSKQGM</sequence>
<evidence type="ECO:0000256" key="2">
    <source>
        <dbReference type="ARBA" id="ARBA00022485"/>
    </source>
</evidence>
<comment type="caution">
    <text evidence="8">The sequence shown here is derived from an EMBL/GenBank/DDBJ whole genome shotgun (WGS) entry which is preliminary data.</text>
</comment>
<comment type="cofactor">
    <cofactor evidence="1">
        <name>[4Fe-4S] cluster</name>
        <dbReference type="ChEBI" id="CHEBI:49883"/>
    </cofactor>
</comment>
<gene>
    <name evidence="8" type="ORF">S01H4_28100</name>
</gene>
<dbReference type="Pfam" id="PF04055">
    <property type="entry name" value="Radical_SAM"/>
    <property type="match status" value="1"/>
</dbReference>
<protein>
    <recommendedName>
        <fullName evidence="7">Radical SAM core domain-containing protein</fullName>
    </recommendedName>
</protein>